<reference evidence="1 2" key="1">
    <citation type="submission" date="2016-02" db="EMBL/GenBank/DDBJ databases">
        <authorList>
            <person name="Wen L."/>
            <person name="He K."/>
            <person name="Yang H."/>
        </authorList>
    </citation>
    <scope>NUCLEOTIDE SEQUENCE [LARGE SCALE GENOMIC DNA]</scope>
    <source>
        <strain evidence="1 2">CV58</strain>
    </source>
</reference>
<gene>
    <name evidence="1" type="ORF">AXE65_12230</name>
</gene>
<proteinExistence type="predicted"/>
<evidence type="ECO:0000313" key="2">
    <source>
        <dbReference type="Proteomes" id="UP000072660"/>
    </source>
</evidence>
<dbReference type="AlphaFoldDB" id="A0A139SVV5"/>
<dbReference type="EMBL" id="LSZO01000088">
    <property type="protein sequence ID" value="KXU38713.1"/>
    <property type="molecule type" value="Genomic_DNA"/>
</dbReference>
<keyword evidence="2" id="KW-1185">Reference proteome</keyword>
<comment type="caution">
    <text evidence="1">The sequence shown here is derived from an EMBL/GenBank/DDBJ whole genome shotgun (WGS) entry which is preliminary data.</text>
</comment>
<dbReference type="Proteomes" id="UP000072660">
    <property type="component" value="Unassembled WGS sequence"/>
</dbReference>
<protein>
    <submittedName>
        <fullName evidence="1">Uncharacterized protein</fullName>
    </submittedName>
</protein>
<name>A0A139SVV5_9GAMM</name>
<accession>A0A139SVV5</accession>
<sequence length="98" mass="11082">MLFGYLAIPSQRLDISSQICILGSDYQTQVRSLLYQAYRLEPTFEWLFEAGRIGYEHRVRATLRELVQAHFAEGLPAIGLLVNECLVACSCPSRQSCV</sequence>
<organism evidence="1 2">
    <name type="scientific">Ventosimonas gracilis</name>
    <dbReference type="NCBI Taxonomy" id="1680762"/>
    <lineage>
        <taxon>Bacteria</taxon>
        <taxon>Pseudomonadati</taxon>
        <taxon>Pseudomonadota</taxon>
        <taxon>Gammaproteobacteria</taxon>
        <taxon>Pseudomonadales</taxon>
        <taxon>Ventosimonadaceae</taxon>
        <taxon>Ventosimonas</taxon>
    </lineage>
</organism>
<evidence type="ECO:0000313" key="1">
    <source>
        <dbReference type="EMBL" id="KXU38713.1"/>
    </source>
</evidence>